<evidence type="ECO:0000313" key="2">
    <source>
        <dbReference type="EMBL" id="PKI78591.1"/>
    </source>
</evidence>
<feature type="compositionally biased region" description="Acidic residues" evidence="1">
    <location>
        <begin position="17"/>
        <end position="34"/>
    </location>
</feature>
<protein>
    <recommendedName>
        <fullName evidence="4">MULE transposase domain-containing protein</fullName>
    </recommendedName>
</protein>
<keyword evidence="3" id="KW-1185">Reference proteome</keyword>
<proteinExistence type="predicted"/>
<name>A0A2I0LD42_PUNGR</name>
<dbReference type="PANTHER" id="PTHR31973">
    <property type="entry name" value="POLYPROTEIN, PUTATIVE-RELATED"/>
    <property type="match status" value="1"/>
</dbReference>
<sequence length="254" mass="28489">MDEDLYTLIFHHGEQDEDAWELESDSLDDGDSDDAWVPGQDGDEHDDCTKAGEGGGGAAVDKTVEEAWEKGGEGTNMAESSRVFKEVVKDYTVSIGREMIMNKNDKLKKFIPNHSCSRKLQNKQVDSKWIVEKLIYNALRITKKLVQGCEEKQYTRLRYYCGEIIASNPSSGAVIGVDRPNSSFPPIVDRIYICFDASKRVLLVGCRPLIGLDGCFLKGYYRGTLLVVVTQDPNHSFYVIAYGVVEHETKDSWS</sequence>
<organism evidence="2 3">
    <name type="scientific">Punica granatum</name>
    <name type="common">Pomegranate</name>
    <dbReference type="NCBI Taxonomy" id="22663"/>
    <lineage>
        <taxon>Eukaryota</taxon>
        <taxon>Viridiplantae</taxon>
        <taxon>Streptophyta</taxon>
        <taxon>Embryophyta</taxon>
        <taxon>Tracheophyta</taxon>
        <taxon>Spermatophyta</taxon>
        <taxon>Magnoliopsida</taxon>
        <taxon>eudicotyledons</taxon>
        <taxon>Gunneridae</taxon>
        <taxon>Pentapetalae</taxon>
        <taxon>rosids</taxon>
        <taxon>malvids</taxon>
        <taxon>Myrtales</taxon>
        <taxon>Lythraceae</taxon>
        <taxon>Punica</taxon>
    </lineage>
</organism>
<gene>
    <name evidence="2" type="ORF">CRG98_000968</name>
</gene>
<dbReference type="AlphaFoldDB" id="A0A2I0LD42"/>
<comment type="caution">
    <text evidence="2">The sequence shown here is derived from an EMBL/GenBank/DDBJ whole genome shotgun (WGS) entry which is preliminary data.</text>
</comment>
<evidence type="ECO:0008006" key="4">
    <source>
        <dbReference type="Google" id="ProtNLM"/>
    </source>
</evidence>
<accession>A0A2I0LD42</accession>
<dbReference type="PANTHER" id="PTHR31973:SF187">
    <property type="entry name" value="MUTATOR TRANSPOSASE MUDRA PROTEIN"/>
    <property type="match status" value="1"/>
</dbReference>
<dbReference type="Proteomes" id="UP000233551">
    <property type="component" value="Unassembled WGS sequence"/>
</dbReference>
<dbReference type="STRING" id="22663.A0A2I0LD42"/>
<reference evidence="2 3" key="1">
    <citation type="submission" date="2017-11" db="EMBL/GenBank/DDBJ databases">
        <title>De-novo sequencing of pomegranate (Punica granatum L.) genome.</title>
        <authorList>
            <person name="Akparov Z."/>
            <person name="Amiraslanov A."/>
            <person name="Hajiyeva S."/>
            <person name="Abbasov M."/>
            <person name="Kaur K."/>
            <person name="Hamwieh A."/>
            <person name="Solovyev V."/>
            <person name="Salamov A."/>
            <person name="Braich B."/>
            <person name="Kosarev P."/>
            <person name="Mahmoud A."/>
            <person name="Hajiyev E."/>
            <person name="Babayeva S."/>
            <person name="Izzatullayeva V."/>
            <person name="Mammadov A."/>
            <person name="Mammadov A."/>
            <person name="Sharifova S."/>
            <person name="Ojaghi J."/>
            <person name="Eynullazada K."/>
            <person name="Bayramov B."/>
            <person name="Abdulazimova A."/>
            <person name="Shahmuradov I."/>
        </authorList>
    </citation>
    <scope>NUCLEOTIDE SEQUENCE [LARGE SCALE GENOMIC DNA]</scope>
    <source>
        <strain evidence="3">cv. AG2017</strain>
        <tissue evidence="2">Leaf</tissue>
    </source>
</reference>
<evidence type="ECO:0000256" key="1">
    <source>
        <dbReference type="SAM" id="MobiDB-lite"/>
    </source>
</evidence>
<dbReference type="EMBL" id="PGOL01000038">
    <property type="protein sequence ID" value="PKI78591.1"/>
    <property type="molecule type" value="Genomic_DNA"/>
</dbReference>
<feature type="region of interest" description="Disordered" evidence="1">
    <location>
        <begin position="17"/>
        <end position="58"/>
    </location>
</feature>
<evidence type="ECO:0000313" key="3">
    <source>
        <dbReference type="Proteomes" id="UP000233551"/>
    </source>
</evidence>